<dbReference type="OrthoDB" id="2121828at2759"/>
<evidence type="ECO:0000313" key="3">
    <source>
        <dbReference type="EMBL" id="KAA3462024.1"/>
    </source>
</evidence>
<dbReference type="EMBL" id="SMMG02000009">
    <property type="protein sequence ID" value="KAA3462024.1"/>
    <property type="molecule type" value="Genomic_DNA"/>
</dbReference>
<name>A0A5B6UYM5_9ROSI</name>
<dbReference type="Pfam" id="PF07732">
    <property type="entry name" value="Cu-oxidase_3"/>
    <property type="match status" value="1"/>
</dbReference>
<keyword evidence="4" id="KW-1185">Reference proteome</keyword>
<proteinExistence type="inferred from homology"/>
<protein>
    <submittedName>
        <fullName evidence="3">Multicopper oxidase, type 1</fullName>
    </submittedName>
</protein>
<dbReference type="InterPro" id="IPR008972">
    <property type="entry name" value="Cupredoxin"/>
</dbReference>
<dbReference type="PANTHER" id="PTHR11709">
    <property type="entry name" value="MULTI-COPPER OXIDASE"/>
    <property type="match status" value="1"/>
</dbReference>
<comment type="caution">
    <text evidence="3">The sequence shown here is derived from an EMBL/GenBank/DDBJ whole genome shotgun (WGS) entry which is preliminary data.</text>
</comment>
<gene>
    <name evidence="3" type="primary">lcc2</name>
    <name evidence="3" type="ORF">EPI10_028551</name>
</gene>
<dbReference type="PANTHER" id="PTHR11709:SF237">
    <property type="entry name" value="L-ASCORBATE OXIDASE"/>
    <property type="match status" value="1"/>
</dbReference>
<reference evidence="4" key="1">
    <citation type="journal article" date="2019" name="Plant Biotechnol. J.">
        <title>Genome sequencing of the Australian wild diploid species Gossypium australe highlights disease resistance and delayed gland morphogenesis.</title>
        <authorList>
            <person name="Cai Y."/>
            <person name="Cai X."/>
            <person name="Wang Q."/>
            <person name="Wang P."/>
            <person name="Zhang Y."/>
            <person name="Cai C."/>
            <person name="Xu Y."/>
            <person name="Wang K."/>
            <person name="Zhou Z."/>
            <person name="Wang C."/>
            <person name="Geng S."/>
            <person name="Li B."/>
            <person name="Dong Q."/>
            <person name="Hou Y."/>
            <person name="Wang H."/>
            <person name="Ai P."/>
            <person name="Liu Z."/>
            <person name="Yi F."/>
            <person name="Sun M."/>
            <person name="An G."/>
            <person name="Cheng J."/>
            <person name="Zhang Y."/>
            <person name="Shi Q."/>
            <person name="Xie Y."/>
            <person name="Shi X."/>
            <person name="Chang Y."/>
            <person name="Huang F."/>
            <person name="Chen Y."/>
            <person name="Hong S."/>
            <person name="Mi L."/>
            <person name="Sun Q."/>
            <person name="Zhang L."/>
            <person name="Zhou B."/>
            <person name="Peng R."/>
            <person name="Zhang X."/>
            <person name="Liu F."/>
        </authorList>
    </citation>
    <scope>NUCLEOTIDE SEQUENCE [LARGE SCALE GENOMIC DNA]</scope>
    <source>
        <strain evidence="4">cv. PA1801</strain>
    </source>
</reference>
<dbReference type="InterPro" id="IPR011707">
    <property type="entry name" value="Cu-oxidase-like_N"/>
</dbReference>
<evidence type="ECO:0000256" key="1">
    <source>
        <dbReference type="ARBA" id="ARBA00010609"/>
    </source>
</evidence>
<dbReference type="AlphaFoldDB" id="A0A5B6UYM5"/>
<dbReference type="GO" id="GO:0016491">
    <property type="term" value="F:oxidoreductase activity"/>
    <property type="evidence" value="ECO:0007669"/>
    <property type="project" value="TreeGrafter"/>
</dbReference>
<feature type="domain" description="Plastocyanin-like" evidence="2">
    <location>
        <begin position="7"/>
        <end position="92"/>
    </location>
</feature>
<sequence length="95" mass="10425">MKEKHEVTYEYKSLDCYKKLAVAINGMTPGPTISAVQGDTIVVDVINNLLMENVAIHWHGIRQRGTPWSDGTDGVTQCAIMPGLGHTCTIHITEC</sequence>
<dbReference type="InterPro" id="IPR045087">
    <property type="entry name" value="Cu-oxidase_fam"/>
</dbReference>
<dbReference type="Gene3D" id="2.60.40.420">
    <property type="entry name" value="Cupredoxins - blue copper proteins"/>
    <property type="match status" value="1"/>
</dbReference>
<comment type="similarity">
    <text evidence="1">Belongs to the multicopper oxidase family.</text>
</comment>
<accession>A0A5B6UYM5</accession>
<dbReference type="SUPFAM" id="SSF49503">
    <property type="entry name" value="Cupredoxins"/>
    <property type="match status" value="1"/>
</dbReference>
<organism evidence="3 4">
    <name type="scientific">Gossypium australe</name>
    <dbReference type="NCBI Taxonomy" id="47621"/>
    <lineage>
        <taxon>Eukaryota</taxon>
        <taxon>Viridiplantae</taxon>
        <taxon>Streptophyta</taxon>
        <taxon>Embryophyta</taxon>
        <taxon>Tracheophyta</taxon>
        <taxon>Spermatophyta</taxon>
        <taxon>Magnoliopsida</taxon>
        <taxon>eudicotyledons</taxon>
        <taxon>Gunneridae</taxon>
        <taxon>Pentapetalae</taxon>
        <taxon>rosids</taxon>
        <taxon>malvids</taxon>
        <taxon>Malvales</taxon>
        <taxon>Malvaceae</taxon>
        <taxon>Malvoideae</taxon>
        <taxon>Gossypium</taxon>
    </lineage>
</organism>
<evidence type="ECO:0000259" key="2">
    <source>
        <dbReference type="Pfam" id="PF07732"/>
    </source>
</evidence>
<evidence type="ECO:0000313" key="4">
    <source>
        <dbReference type="Proteomes" id="UP000325315"/>
    </source>
</evidence>
<dbReference type="GO" id="GO:0005507">
    <property type="term" value="F:copper ion binding"/>
    <property type="evidence" value="ECO:0007669"/>
    <property type="project" value="InterPro"/>
</dbReference>
<dbReference type="Proteomes" id="UP000325315">
    <property type="component" value="Unassembled WGS sequence"/>
</dbReference>